<feature type="transmembrane region" description="Helical" evidence="1">
    <location>
        <begin position="110"/>
        <end position="127"/>
    </location>
</feature>
<evidence type="ECO:0000256" key="1">
    <source>
        <dbReference type="SAM" id="Phobius"/>
    </source>
</evidence>
<sequence length="132" mass="13784">MASAAPDPDKAQRTFTGLLWTCSVLCLLIALFLASDIAGSHQRYGGLAWVGVVVAAAIVLGLAVVYAACATGRLKLSRIVVGSLTVFHVTTLAVVAAVGADILIPDRDTGALALLLPWGITYWLHNLKAKDT</sequence>
<evidence type="ECO:0000313" key="3">
    <source>
        <dbReference type="Proteomes" id="UP000318380"/>
    </source>
</evidence>
<dbReference type="EMBL" id="VIVK01000001">
    <property type="protein sequence ID" value="TWD80513.1"/>
    <property type="molecule type" value="Genomic_DNA"/>
</dbReference>
<evidence type="ECO:0000313" key="2">
    <source>
        <dbReference type="EMBL" id="TWD80513.1"/>
    </source>
</evidence>
<keyword evidence="1" id="KW-0472">Membrane</keyword>
<dbReference type="Proteomes" id="UP000318380">
    <property type="component" value="Unassembled WGS sequence"/>
</dbReference>
<protein>
    <submittedName>
        <fullName evidence="2">Uncharacterized protein</fullName>
    </submittedName>
</protein>
<feature type="transmembrane region" description="Helical" evidence="1">
    <location>
        <begin position="46"/>
        <end position="67"/>
    </location>
</feature>
<proteinExistence type="predicted"/>
<reference evidence="2 3" key="1">
    <citation type="submission" date="2019-06" db="EMBL/GenBank/DDBJ databases">
        <title>Sequencing the genomes of 1000 actinobacteria strains.</title>
        <authorList>
            <person name="Klenk H.-P."/>
        </authorList>
    </citation>
    <scope>NUCLEOTIDE SEQUENCE [LARGE SCALE GENOMIC DNA]</scope>
    <source>
        <strain evidence="2 3">DSM 24683</strain>
    </source>
</reference>
<dbReference type="AlphaFoldDB" id="A0A561BNX4"/>
<comment type="caution">
    <text evidence="2">The sequence shown here is derived from an EMBL/GenBank/DDBJ whole genome shotgun (WGS) entry which is preliminary data.</text>
</comment>
<feature type="transmembrane region" description="Helical" evidence="1">
    <location>
        <begin position="79"/>
        <end position="104"/>
    </location>
</feature>
<dbReference type="RefSeq" id="WP_145804552.1">
    <property type="nucleotide sequence ID" value="NZ_VIVK01000001.1"/>
</dbReference>
<keyword evidence="1" id="KW-1133">Transmembrane helix</keyword>
<organism evidence="2 3">
    <name type="scientific">Kribbella amoyensis</name>
    <dbReference type="NCBI Taxonomy" id="996641"/>
    <lineage>
        <taxon>Bacteria</taxon>
        <taxon>Bacillati</taxon>
        <taxon>Actinomycetota</taxon>
        <taxon>Actinomycetes</taxon>
        <taxon>Propionibacteriales</taxon>
        <taxon>Kribbellaceae</taxon>
        <taxon>Kribbella</taxon>
    </lineage>
</organism>
<keyword evidence="1" id="KW-0812">Transmembrane</keyword>
<gene>
    <name evidence="2" type="ORF">FB561_1591</name>
</gene>
<accession>A0A561BNX4</accession>
<name>A0A561BNX4_9ACTN</name>
<dbReference type="OrthoDB" id="3831188at2"/>
<keyword evidence="3" id="KW-1185">Reference proteome</keyword>
<feature type="transmembrane region" description="Helical" evidence="1">
    <location>
        <begin position="15"/>
        <end position="34"/>
    </location>
</feature>